<comment type="similarity">
    <text evidence="2 7">Belongs to the FPP/GGPP synthase family.</text>
</comment>
<keyword evidence="9" id="KW-1185">Reference proteome</keyword>
<gene>
    <name evidence="8" type="ORF">ACFFH4_22175</name>
</gene>
<dbReference type="Proteomes" id="UP001589833">
    <property type="component" value="Unassembled WGS sequence"/>
</dbReference>
<dbReference type="SFLD" id="SFLDS00005">
    <property type="entry name" value="Isoprenoid_Synthase_Type_I"/>
    <property type="match status" value="1"/>
</dbReference>
<keyword evidence="6" id="KW-0414">Isoprene biosynthesis</keyword>
<dbReference type="PANTHER" id="PTHR43281:SF1">
    <property type="entry name" value="FARNESYL DIPHOSPHATE SYNTHASE"/>
    <property type="match status" value="1"/>
</dbReference>
<dbReference type="InterPro" id="IPR000092">
    <property type="entry name" value="Polyprenyl_synt"/>
</dbReference>
<dbReference type="InterPro" id="IPR008949">
    <property type="entry name" value="Isoprenoid_synthase_dom_sf"/>
</dbReference>
<evidence type="ECO:0000256" key="3">
    <source>
        <dbReference type="ARBA" id="ARBA00022679"/>
    </source>
</evidence>
<dbReference type="CDD" id="cd00685">
    <property type="entry name" value="Trans_IPPS_HT"/>
    <property type="match status" value="1"/>
</dbReference>
<evidence type="ECO:0000313" key="9">
    <source>
        <dbReference type="Proteomes" id="UP001589833"/>
    </source>
</evidence>
<keyword evidence="4" id="KW-0479">Metal-binding</keyword>
<evidence type="ECO:0000256" key="2">
    <source>
        <dbReference type="ARBA" id="ARBA00006706"/>
    </source>
</evidence>
<keyword evidence="5" id="KW-0460">Magnesium</keyword>
<evidence type="ECO:0000256" key="4">
    <source>
        <dbReference type="ARBA" id="ARBA00022723"/>
    </source>
</evidence>
<sequence>MGEQLRYFLTEIKEKIEEQLPRHIDKLAAPQTLKEAMVYSLNAGGKRVRPALVLATLKSFGKPVDDGFDVACAIEMIHTYSLIHDDLPAMDDDDLRRGKPTNHKVFGEALAILAGDALFTYSFELIATMQGVSAEKKLLLVQEIAKASGPEGMVGGQVADMEGENQSLSIDELMYIHEHKTGDLLSASIISGAIIAGATSNDLINLKMFAKELGLMFQIKDDILDVEGDAETIGKPIGSDDGNNKSTYPNLLGLDGAKAKLNEHKDKAREHLAKVNMDQQLLLALTNYVAERDH</sequence>
<dbReference type="InterPro" id="IPR033749">
    <property type="entry name" value="Polyprenyl_synt_CS"/>
</dbReference>
<dbReference type="SUPFAM" id="SSF48576">
    <property type="entry name" value="Terpenoid synthases"/>
    <property type="match status" value="1"/>
</dbReference>
<dbReference type="PANTHER" id="PTHR43281">
    <property type="entry name" value="FARNESYL DIPHOSPHATE SYNTHASE"/>
    <property type="match status" value="1"/>
</dbReference>
<organism evidence="8 9">
    <name type="scientific">Halalkalibacter alkalisediminis</name>
    <dbReference type="NCBI Taxonomy" id="935616"/>
    <lineage>
        <taxon>Bacteria</taxon>
        <taxon>Bacillati</taxon>
        <taxon>Bacillota</taxon>
        <taxon>Bacilli</taxon>
        <taxon>Bacillales</taxon>
        <taxon>Bacillaceae</taxon>
        <taxon>Halalkalibacter</taxon>
    </lineage>
</organism>
<dbReference type="InterPro" id="IPR053378">
    <property type="entry name" value="Prenyl_diphosphate_synthase"/>
</dbReference>
<dbReference type="EC" id="2.5.1.-" evidence="8"/>
<dbReference type="Gene3D" id="1.10.600.10">
    <property type="entry name" value="Farnesyl Diphosphate Synthase"/>
    <property type="match status" value="1"/>
</dbReference>
<comment type="cofactor">
    <cofactor evidence="1">
        <name>Mg(2+)</name>
        <dbReference type="ChEBI" id="CHEBI:18420"/>
    </cofactor>
</comment>
<accession>A0ABV6NLF6</accession>
<dbReference type="NCBIfam" id="NF045485">
    <property type="entry name" value="FPPsyn"/>
    <property type="match status" value="1"/>
</dbReference>
<evidence type="ECO:0000256" key="7">
    <source>
        <dbReference type="RuleBase" id="RU004466"/>
    </source>
</evidence>
<protein>
    <submittedName>
        <fullName evidence="8">Polyprenyl synthetase family protein</fullName>
        <ecNumber evidence="8">2.5.1.-</ecNumber>
    </submittedName>
</protein>
<evidence type="ECO:0000256" key="6">
    <source>
        <dbReference type="ARBA" id="ARBA00023229"/>
    </source>
</evidence>
<dbReference type="Pfam" id="PF00348">
    <property type="entry name" value="polyprenyl_synt"/>
    <property type="match status" value="1"/>
</dbReference>
<evidence type="ECO:0000313" key="8">
    <source>
        <dbReference type="EMBL" id="MFC0561610.1"/>
    </source>
</evidence>
<keyword evidence="3 7" id="KW-0808">Transferase</keyword>
<reference evidence="8 9" key="1">
    <citation type="submission" date="2024-09" db="EMBL/GenBank/DDBJ databases">
        <authorList>
            <person name="Sun Q."/>
            <person name="Mori K."/>
        </authorList>
    </citation>
    <scope>NUCLEOTIDE SEQUENCE [LARGE SCALE GENOMIC DNA]</scope>
    <source>
        <strain evidence="8 9">NCAIM B.02301</strain>
    </source>
</reference>
<proteinExistence type="inferred from homology"/>
<evidence type="ECO:0000256" key="5">
    <source>
        <dbReference type="ARBA" id="ARBA00022842"/>
    </source>
</evidence>
<evidence type="ECO:0000256" key="1">
    <source>
        <dbReference type="ARBA" id="ARBA00001946"/>
    </source>
</evidence>
<dbReference type="SFLD" id="SFLDG01017">
    <property type="entry name" value="Polyprenyl_Transferase_Like"/>
    <property type="match status" value="1"/>
</dbReference>
<dbReference type="EMBL" id="JBHLTR010000077">
    <property type="protein sequence ID" value="MFC0561610.1"/>
    <property type="molecule type" value="Genomic_DNA"/>
</dbReference>
<dbReference type="PROSITE" id="PS00723">
    <property type="entry name" value="POLYPRENYL_SYNTHASE_1"/>
    <property type="match status" value="1"/>
</dbReference>
<dbReference type="GO" id="GO:0016740">
    <property type="term" value="F:transferase activity"/>
    <property type="evidence" value="ECO:0007669"/>
    <property type="project" value="UniProtKB-KW"/>
</dbReference>
<name>A0ABV6NLF6_9BACI</name>
<comment type="caution">
    <text evidence="8">The sequence shown here is derived from an EMBL/GenBank/DDBJ whole genome shotgun (WGS) entry which is preliminary data.</text>
</comment>
<dbReference type="PROSITE" id="PS00444">
    <property type="entry name" value="POLYPRENYL_SYNTHASE_2"/>
    <property type="match status" value="1"/>
</dbReference>
<dbReference type="RefSeq" id="WP_273845454.1">
    <property type="nucleotide sequence ID" value="NZ_JAQQWT010000013.1"/>
</dbReference>